<evidence type="ECO:0000313" key="1">
    <source>
        <dbReference type="EMBL" id="EMT37944.1"/>
    </source>
</evidence>
<comment type="caution">
    <text evidence="1">The sequence shown here is derived from an EMBL/GenBank/DDBJ whole genome shotgun (WGS) entry which is preliminary data.</text>
</comment>
<keyword evidence="2" id="KW-1185">Reference proteome</keyword>
<evidence type="ECO:0000313" key="2">
    <source>
        <dbReference type="Proteomes" id="UP000013242"/>
    </source>
</evidence>
<accession>M8CU26</accession>
<name>M8CU26_THETY</name>
<reference evidence="1 2" key="1">
    <citation type="journal article" date="2013" name="PLoS ONE">
        <title>Genomic Evaluation of Thermoanaerobacter spp. for the Construction of Designer Co-Cultures to Improve Lignocellulosic Biofuel Production.</title>
        <authorList>
            <person name="Verbeke T.J."/>
            <person name="Zhang X."/>
            <person name="Henrissat B."/>
            <person name="Spicer V."/>
            <person name="Rydzak T."/>
            <person name="Krokhin O.V."/>
            <person name="Fristensky B."/>
            <person name="Levin D.B."/>
            <person name="Sparling R."/>
        </authorList>
    </citation>
    <scope>NUCLEOTIDE SEQUENCE [LARGE SCALE GENOMIC DNA]</scope>
    <source>
        <strain evidence="1 2">WC1</strain>
    </source>
</reference>
<organism evidence="1 2">
    <name type="scientific">Thermoanaerobacter thermohydrosulfuricus WC1</name>
    <dbReference type="NCBI Taxonomy" id="1198630"/>
    <lineage>
        <taxon>Bacteria</taxon>
        <taxon>Bacillati</taxon>
        <taxon>Bacillota</taxon>
        <taxon>Clostridia</taxon>
        <taxon>Thermoanaerobacterales</taxon>
        <taxon>Thermoanaerobacteraceae</taxon>
        <taxon>Thermoanaerobacter</taxon>
    </lineage>
</organism>
<dbReference type="HOGENOM" id="CLU_2738754_0_0_9"/>
<dbReference type="PATRIC" id="fig|1198630.3.peg.2560"/>
<sequence>MKLKKETLKTLKLADDEEIITKVLSRYATLNSSEFMAEAFAEALGSPNPRLVAKTFIELLKEMLIKRGLLK</sequence>
<protein>
    <submittedName>
        <fullName evidence="1">Uncharacterized protein</fullName>
    </submittedName>
</protein>
<dbReference type="Proteomes" id="UP000013242">
    <property type="component" value="Unassembled WGS sequence"/>
</dbReference>
<dbReference type="AlphaFoldDB" id="M8CU26"/>
<dbReference type="RefSeq" id="WP_004405533.1">
    <property type="nucleotide sequence ID" value="NZ_KB731314.1"/>
</dbReference>
<gene>
    <name evidence="1" type="ORF">TthWC1_2573</name>
</gene>
<dbReference type="EMBL" id="AMYG01000066">
    <property type="protein sequence ID" value="EMT37944.1"/>
    <property type="molecule type" value="Genomic_DNA"/>
</dbReference>
<proteinExistence type="predicted"/>